<evidence type="ECO:0000256" key="11">
    <source>
        <dbReference type="SAM" id="MobiDB-lite"/>
    </source>
</evidence>
<feature type="domain" description="TRF2-interacting telomeric protein/Rap1 C-terminal" evidence="13">
    <location>
        <begin position="465"/>
        <end position="533"/>
    </location>
</feature>
<gene>
    <name evidence="16" type="primary">terf2ip</name>
</gene>
<keyword evidence="6 10" id="KW-0010">Activator</keyword>
<dbReference type="InterPro" id="IPR039595">
    <property type="entry name" value="TE2IP/Rap1"/>
</dbReference>
<dbReference type="InterPro" id="IPR001357">
    <property type="entry name" value="BRCT_dom"/>
</dbReference>
<evidence type="ECO:0000259" key="13">
    <source>
        <dbReference type="Pfam" id="PF11626"/>
    </source>
</evidence>
<dbReference type="GO" id="GO:0042162">
    <property type="term" value="F:telomeric DNA binding"/>
    <property type="evidence" value="ECO:0007669"/>
    <property type="project" value="TreeGrafter"/>
</dbReference>
<dbReference type="GeneID" id="108254903"/>
<evidence type="ECO:0000256" key="2">
    <source>
        <dbReference type="ARBA" id="ARBA00017805"/>
    </source>
</evidence>
<feature type="compositionally biased region" description="Polar residues" evidence="11">
    <location>
        <begin position="336"/>
        <end position="362"/>
    </location>
</feature>
<dbReference type="SUPFAM" id="SSF46689">
    <property type="entry name" value="Homeodomain-like"/>
    <property type="match status" value="1"/>
</dbReference>
<dbReference type="Proteomes" id="UP000221080">
    <property type="component" value="Chromosome 21"/>
</dbReference>
<dbReference type="KEGG" id="ipu:108254903"/>
<feature type="region of interest" description="Disordered" evidence="11">
    <location>
        <begin position="176"/>
        <end position="413"/>
    </location>
</feature>
<comment type="similarity">
    <text evidence="1 10">Belongs to the RAP1 family.</text>
</comment>
<feature type="compositionally biased region" description="Basic and acidic residues" evidence="11">
    <location>
        <begin position="300"/>
        <end position="310"/>
    </location>
</feature>
<dbReference type="Pfam" id="PF08914">
    <property type="entry name" value="Myb_Rap1"/>
    <property type="match status" value="1"/>
</dbReference>
<dbReference type="InterPro" id="IPR036420">
    <property type="entry name" value="BRCT_dom_sf"/>
</dbReference>
<evidence type="ECO:0000313" key="16">
    <source>
        <dbReference type="RefSeq" id="XP_017305832.1"/>
    </source>
</evidence>
<dbReference type="InterPro" id="IPR038104">
    <property type="entry name" value="Rap1_C_sf"/>
</dbReference>
<dbReference type="GO" id="GO:0010833">
    <property type="term" value="P:telomere maintenance via telomere lengthening"/>
    <property type="evidence" value="ECO:0007669"/>
    <property type="project" value="UniProtKB-UniRule"/>
</dbReference>
<evidence type="ECO:0000313" key="15">
    <source>
        <dbReference type="Proteomes" id="UP000221080"/>
    </source>
</evidence>
<keyword evidence="7 10" id="KW-0804">Transcription</keyword>
<name>A0A2D0PIT0_ICTPU</name>
<dbReference type="Pfam" id="PF16589">
    <property type="entry name" value="BRCT_2"/>
    <property type="match status" value="1"/>
</dbReference>
<dbReference type="STRING" id="7998.ENSIPUP00000011391"/>
<feature type="domain" description="BRCT" evidence="14">
    <location>
        <begin position="15"/>
        <end position="98"/>
    </location>
</feature>
<dbReference type="PANTHER" id="PTHR16466">
    <property type="entry name" value="TELOMERE REPEAT-BINDING FACTOR 2-INTERACTING PROTEIN 1"/>
    <property type="match status" value="1"/>
</dbReference>
<comment type="subunit">
    <text evidence="10">Homodimer.</text>
</comment>
<dbReference type="AlphaFoldDB" id="A0A2D0PIT0"/>
<accession>A0A2D0PIT0</accession>
<dbReference type="Pfam" id="PF11626">
    <property type="entry name" value="Rap1_C"/>
    <property type="match status" value="1"/>
</dbReference>
<keyword evidence="8 10" id="KW-0539">Nucleus</keyword>
<feature type="compositionally biased region" description="Basic and acidic residues" evidence="11">
    <location>
        <begin position="274"/>
        <end position="288"/>
    </location>
</feature>
<keyword evidence="4 10" id="KW-0779">Telomere</keyword>
<keyword evidence="3 10" id="KW-0158">Chromosome</keyword>
<dbReference type="PANTHER" id="PTHR16466:SF6">
    <property type="entry name" value="TELOMERIC REPEAT-BINDING FACTOR 2-INTERACTING PROTEIN 1"/>
    <property type="match status" value="1"/>
</dbReference>
<proteinExistence type="inferred from homology"/>
<dbReference type="InterPro" id="IPR015010">
    <property type="entry name" value="TERF2IP_Myb"/>
</dbReference>
<keyword evidence="5 10" id="KW-0805">Transcription regulation</keyword>
<dbReference type="InterPro" id="IPR009057">
    <property type="entry name" value="Homeodomain-like_sf"/>
</dbReference>
<dbReference type="GO" id="GO:0031848">
    <property type="term" value="P:protection from non-homologous end joining at telomere"/>
    <property type="evidence" value="ECO:0007669"/>
    <property type="project" value="TreeGrafter"/>
</dbReference>
<keyword evidence="15" id="KW-1185">Reference proteome</keyword>
<comment type="function">
    <text evidence="10">Acts both as a regulator of telomere function and as a transcription regulator. Involved in the regulation of telomere length and protection as a component of the shelterin complex (telosome). Does not bind DNA directly: recruited to telomeric double-stranded 5'-TTAGGG-3' repeats via its interaction with terf2. Independently of its function in telomeres, also acts as a transcription regulator: recruited to extratelomeric 5'-TTAGGG-3' sites via its association with terf2 or other factors, and regulates gene expression.</text>
</comment>
<evidence type="ECO:0000256" key="10">
    <source>
        <dbReference type="RuleBase" id="RU367107"/>
    </source>
</evidence>
<dbReference type="Gene3D" id="3.40.50.10190">
    <property type="entry name" value="BRCT domain"/>
    <property type="match status" value="1"/>
</dbReference>
<comment type="subcellular location">
    <subcellularLocation>
        <location evidence="10">Nucleus</location>
    </subcellularLocation>
    <subcellularLocation>
        <location evidence="10">Chromosome</location>
        <location evidence="10">Telomere</location>
    </subcellularLocation>
</comment>
<evidence type="ECO:0000256" key="3">
    <source>
        <dbReference type="ARBA" id="ARBA00022454"/>
    </source>
</evidence>
<organism evidence="15 16">
    <name type="scientific">Ictalurus punctatus</name>
    <name type="common">Channel catfish</name>
    <name type="synonym">Silurus punctatus</name>
    <dbReference type="NCBI Taxonomy" id="7998"/>
    <lineage>
        <taxon>Eukaryota</taxon>
        <taxon>Metazoa</taxon>
        <taxon>Chordata</taxon>
        <taxon>Craniata</taxon>
        <taxon>Vertebrata</taxon>
        <taxon>Euteleostomi</taxon>
        <taxon>Actinopterygii</taxon>
        <taxon>Neopterygii</taxon>
        <taxon>Teleostei</taxon>
        <taxon>Ostariophysi</taxon>
        <taxon>Siluriformes</taxon>
        <taxon>Ictaluridae</taxon>
        <taxon>Ictalurus</taxon>
    </lineage>
</organism>
<reference evidence="16" key="2">
    <citation type="submission" date="2025-08" db="UniProtKB">
        <authorList>
            <consortium name="RefSeq"/>
        </authorList>
    </citation>
    <scope>IDENTIFICATION</scope>
    <source>
        <tissue evidence="16">Blood</tissue>
    </source>
</reference>
<dbReference type="Gene3D" id="1.10.10.60">
    <property type="entry name" value="Homeodomain-like"/>
    <property type="match status" value="1"/>
</dbReference>
<feature type="compositionally biased region" description="Basic and acidic residues" evidence="11">
    <location>
        <begin position="176"/>
        <end position="189"/>
    </location>
</feature>
<evidence type="ECO:0000256" key="5">
    <source>
        <dbReference type="ARBA" id="ARBA00023015"/>
    </source>
</evidence>
<evidence type="ECO:0000256" key="6">
    <source>
        <dbReference type="ARBA" id="ARBA00023159"/>
    </source>
</evidence>
<evidence type="ECO:0000256" key="7">
    <source>
        <dbReference type="ARBA" id="ARBA00023163"/>
    </source>
</evidence>
<dbReference type="GO" id="GO:0005654">
    <property type="term" value="C:nucleoplasm"/>
    <property type="evidence" value="ECO:0007669"/>
    <property type="project" value="UniProtKB-ARBA"/>
</dbReference>
<dbReference type="OrthoDB" id="435460at2759"/>
<feature type="domain" description="TERF2-interacting telomeric protein 1 Myb" evidence="12">
    <location>
        <begin position="123"/>
        <end position="178"/>
    </location>
</feature>
<evidence type="ECO:0000256" key="8">
    <source>
        <dbReference type="ARBA" id="ARBA00023242"/>
    </source>
</evidence>
<dbReference type="InterPro" id="IPR021661">
    <property type="entry name" value="Rap1_C"/>
</dbReference>
<dbReference type="CDD" id="cd11655">
    <property type="entry name" value="rap1_myb-like"/>
    <property type="match status" value="1"/>
</dbReference>
<dbReference type="GO" id="GO:0070187">
    <property type="term" value="C:shelterin complex"/>
    <property type="evidence" value="ECO:0007669"/>
    <property type="project" value="TreeGrafter"/>
</dbReference>
<evidence type="ECO:0000256" key="9">
    <source>
        <dbReference type="ARBA" id="ARBA00032471"/>
    </source>
</evidence>
<reference evidence="15" key="1">
    <citation type="journal article" date="2016" name="Nat. Commun.">
        <title>The channel catfish genome sequence provides insights into the evolution of scale formation in teleosts.</title>
        <authorList>
            <person name="Liu Z."/>
            <person name="Liu S."/>
            <person name="Yao J."/>
            <person name="Bao L."/>
            <person name="Zhang J."/>
            <person name="Li Y."/>
            <person name="Jiang C."/>
            <person name="Sun L."/>
            <person name="Wang R."/>
            <person name="Zhang Y."/>
            <person name="Zhou T."/>
            <person name="Zeng Q."/>
            <person name="Fu Q."/>
            <person name="Gao S."/>
            <person name="Li N."/>
            <person name="Koren S."/>
            <person name="Jiang Y."/>
            <person name="Zimin A."/>
            <person name="Xu P."/>
            <person name="Phillippy A.M."/>
            <person name="Geng X."/>
            <person name="Song L."/>
            <person name="Sun F."/>
            <person name="Li C."/>
            <person name="Wang X."/>
            <person name="Chen A."/>
            <person name="Jin Y."/>
            <person name="Yuan Z."/>
            <person name="Yang Y."/>
            <person name="Tan S."/>
            <person name="Peatman E."/>
            <person name="Lu J."/>
            <person name="Qin Z."/>
            <person name="Dunham R."/>
            <person name="Li Z."/>
            <person name="Sonstegard T."/>
            <person name="Feng J."/>
            <person name="Danzmann R.G."/>
            <person name="Schroeder S."/>
            <person name="Scheffler B."/>
            <person name="Duke M.V."/>
            <person name="Ballard L."/>
            <person name="Kucuktas H."/>
            <person name="Kaltenboeck L."/>
            <person name="Liu H."/>
            <person name="Armbruster J."/>
            <person name="Xie Y."/>
            <person name="Kirby M.L."/>
            <person name="Tian Y."/>
            <person name="Flanagan M.E."/>
            <person name="Mu W."/>
            <person name="Waldbieser G.C."/>
        </authorList>
    </citation>
    <scope>NUCLEOTIDE SEQUENCE [LARGE SCALE GENOMIC DNA]</scope>
    <source>
        <strain evidence="15">SDA103</strain>
    </source>
</reference>
<sequence>MSLIKKESSATSSVLFLNVKGEAMRFFIRPGPTKVQLQPLISNGGGVLCRTQEPNAILLADPGDITAAVESASHFYISTQYVHDCVAQNQQLDIENYRFSNLRPPQTRAASRKQKSTHGRMGYSLDDDTAILKYIAKHRKEARGNRIWQQMEHQRITSHSWQSMKDRFLKHLQHKLEQESPENKKKVLKESSCSEDNILQPTPKRTPKKKEVVDLSSDTEATQISHEHEGGTTEQPPDLQASPEEISSLQDPDEVRKPTDCDESVPEKAQQPDSEQHEVSTKRARMDTDAPTEDTSSGPNDERSTPSEKKNSRKPCATSGRKLGILTRAAREFEDSQVTHGGQEDQPLSQASSINASDTAESQIIAARERAIRGQEVNPEHPNDVEEPAAATQSHSSALEPEDDEPGPSSAALPITSNAHMFLFQQESQEELSQPTEEDQLSPSLLETKQHVVRLMQKSKKDLVEVMKALLKASGNVTLALTYLLEGHDPEVHGPIWTRYDDEMLLSADSFEFERLHEKYGADKVSKRAAFLKADL</sequence>
<dbReference type="OMA" id="MRFFIRP"/>
<dbReference type="Gene3D" id="1.10.10.2170">
    <property type="match status" value="1"/>
</dbReference>
<dbReference type="GO" id="GO:0006355">
    <property type="term" value="P:regulation of DNA-templated transcription"/>
    <property type="evidence" value="ECO:0007669"/>
    <property type="project" value="UniProtKB-UniRule"/>
</dbReference>
<evidence type="ECO:0000259" key="14">
    <source>
        <dbReference type="Pfam" id="PF16589"/>
    </source>
</evidence>
<feature type="compositionally biased region" description="Basic and acidic residues" evidence="11">
    <location>
        <begin position="367"/>
        <end position="384"/>
    </location>
</feature>
<dbReference type="FunFam" id="1.10.10.60:FF:000246">
    <property type="entry name" value="Telomeric repeat-binding factor 2-interacting protein 1"/>
    <property type="match status" value="1"/>
</dbReference>
<evidence type="ECO:0000256" key="4">
    <source>
        <dbReference type="ARBA" id="ARBA00022895"/>
    </source>
</evidence>
<evidence type="ECO:0000256" key="1">
    <source>
        <dbReference type="ARBA" id="ARBA00010467"/>
    </source>
</evidence>
<dbReference type="CTD" id="54386"/>
<protein>
    <recommendedName>
        <fullName evidence="2 10">Telomeric repeat-binding factor 2-interacting protein 1</fullName>
        <shortName evidence="10">TERF2-interacting telomeric protein 1</shortName>
    </recommendedName>
    <alternativeName>
        <fullName evidence="9 10">Repressor/activator protein 1 homolog</fullName>
    </alternativeName>
</protein>
<evidence type="ECO:0000259" key="12">
    <source>
        <dbReference type="Pfam" id="PF08914"/>
    </source>
</evidence>
<dbReference type="RefSeq" id="XP_017305832.1">
    <property type="nucleotide sequence ID" value="XM_017450343.3"/>
</dbReference>